<feature type="compositionally biased region" description="Low complexity" evidence="2">
    <location>
        <begin position="702"/>
        <end position="742"/>
    </location>
</feature>
<dbReference type="Gene3D" id="3.80.10.10">
    <property type="entry name" value="Ribonuclease Inhibitor"/>
    <property type="match status" value="1"/>
</dbReference>
<evidence type="ECO:0000256" key="2">
    <source>
        <dbReference type="SAM" id="MobiDB-lite"/>
    </source>
</evidence>
<keyword evidence="4" id="KW-1185">Reference proteome</keyword>
<proteinExistence type="predicted"/>
<gene>
    <name evidence="3" type="ORF">L201_006098</name>
</gene>
<feature type="region of interest" description="Disordered" evidence="2">
    <location>
        <begin position="570"/>
        <end position="600"/>
    </location>
</feature>
<dbReference type="Proteomes" id="UP001355207">
    <property type="component" value="Chromosome 8"/>
</dbReference>
<dbReference type="InterPro" id="IPR006553">
    <property type="entry name" value="Leu-rich_rpt_Cys-con_subtyp"/>
</dbReference>
<dbReference type="SUPFAM" id="SSF52047">
    <property type="entry name" value="RNI-like"/>
    <property type="match status" value="1"/>
</dbReference>
<dbReference type="EMBL" id="CP144105">
    <property type="protein sequence ID" value="WWC91157.1"/>
    <property type="molecule type" value="Genomic_DNA"/>
</dbReference>
<dbReference type="AlphaFoldDB" id="A0AAX4K0S4"/>
<name>A0AAX4K0S4_9TREE</name>
<accession>A0AAX4K0S4</accession>
<feature type="compositionally biased region" description="Polar residues" evidence="2">
    <location>
        <begin position="689"/>
        <end position="698"/>
    </location>
</feature>
<dbReference type="GeneID" id="91096768"/>
<protein>
    <recommendedName>
        <fullName evidence="5">F-box domain-containing protein</fullName>
    </recommendedName>
</protein>
<feature type="compositionally biased region" description="Low complexity" evidence="2">
    <location>
        <begin position="581"/>
        <end position="592"/>
    </location>
</feature>
<feature type="compositionally biased region" description="Low complexity" evidence="2">
    <location>
        <begin position="624"/>
        <end position="635"/>
    </location>
</feature>
<keyword evidence="1" id="KW-0175">Coiled coil</keyword>
<dbReference type="SMART" id="SM00367">
    <property type="entry name" value="LRR_CC"/>
    <property type="match status" value="2"/>
</dbReference>
<evidence type="ECO:0008006" key="5">
    <source>
        <dbReference type="Google" id="ProtNLM"/>
    </source>
</evidence>
<feature type="coiled-coil region" evidence="1">
    <location>
        <begin position="433"/>
        <end position="495"/>
    </location>
</feature>
<sequence length="800" mass="90050">MDDFVKSGFGAESTDTEIKYALEKPVWHLVPLPVSQINPSAIKSLSIRGQTPSLRSFCLSVISKNLHTYTIDSFKDTPSLIIQRIINRIRNDRIYEDEFINNERRSYSTTNPDEGTIWALSALLDPEGTLLQIDNFQLSLPQDSIVNYLTPNKNKLSLGKGKGKGNDYEYEEHPLTELPKLYQMINSDSQISLLTTLTLDGMDGFVNDQNIQSLKYCTNLTCLWMKGCRITDTGIKLLTSSLELPKPNAKDGESLVRGLHRLRSWSLGGCRGISDRSMQSFARYPGLVLLDIRDTSCTTAAMDIFNRTCQNIFSGQNPDFQPCTEGLLELFSRNSTSSEILDKLCLTLIKLPTFSSIFATQPINEFFDKSYLSLHLIPSHRPLEEKYLPLSSLPTTTTNMKNGFDEYSKIYESSKSKTVYRGNGIGQIYGTSVNRIENELEDFRKRRKLAIELNENQNKIEYELQKYENMSTNEKRAYTRKKNKEKKEEKEWKENGKYDFEKERKLKQAKISKFNVRGKARQLINENERSKSFVLGTKNQQIQIDKSQKDDKFLMLVRLVNDNWENLSWSTSTNQKGSLETQSFSTSQSNSTPGGFIRTSSSQKFKATNLVQDLLSTTMSISSSYIPNPKSSSNPFKTNSHSYSTPQRQNSSSQSSIPSSPIDYSSQSSLSQSSSSQPIATPRAHNPFKSRTSDSNSMGVRPLSSNPSFSSKPSSHTITPSRSASLSSSRSSSSQDTNPSSSFFTKPKPRIESSTKAIGDDLSFDTFSSTKKRNFDGSGGLTTEPRRSAMKMFSIGSQRK</sequence>
<feature type="compositionally biased region" description="Polar residues" evidence="2">
    <location>
        <begin position="570"/>
        <end position="580"/>
    </location>
</feature>
<evidence type="ECO:0000313" key="4">
    <source>
        <dbReference type="Proteomes" id="UP001355207"/>
    </source>
</evidence>
<dbReference type="RefSeq" id="XP_066077920.1">
    <property type="nucleotide sequence ID" value="XM_066221823.1"/>
</dbReference>
<reference evidence="3 4" key="1">
    <citation type="submission" date="2024-01" db="EMBL/GenBank/DDBJ databases">
        <title>Comparative genomics of Cryptococcus and Kwoniella reveals pathogenesis evolution and contrasting modes of karyotype evolution via chromosome fusion or intercentromeric recombination.</title>
        <authorList>
            <person name="Coelho M.A."/>
            <person name="David-Palma M."/>
            <person name="Shea T."/>
            <person name="Bowers K."/>
            <person name="McGinley-Smith S."/>
            <person name="Mohammad A.W."/>
            <person name="Gnirke A."/>
            <person name="Yurkov A.M."/>
            <person name="Nowrousian M."/>
            <person name="Sun S."/>
            <person name="Cuomo C.A."/>
            <person name="Heitman J."/>
        </authorList>
    </citation>
    <scope>NUCLEOTIDE SEQUENCE [LARGE SCALE GENOMIC DNA]</scope>
    <source>
        <strain evidence="3 4">CBS 6074</strain>
    </source>
</reference>
<evidence type="ECO:0000256" key="1">
    <source>
        <dbReference type="SAM" id="Coils"/>
    </source>
</evidence>
<dbReference type="InterPro" id="IPR032675">
    <property type="entry name" value="LRR_dom_sf"/>
</dbReference>
<feature type="region of interest" description="Disordered" evidence="2">
    <location>
        <begin position="624"/>
        <end position="800"/>
    </location>
</feature>
<organism evidence="3 4">
    <name type="scientific">Kwoniella dendrophila CBS 6074</name>
    <dbReference type="NCBI Taxonomy" id="1295534"/>
    <lineage>
        <taxon>Eukaryota</taxon>
        <taxon>Fungi</taxon>
        <taxon>Dikarya</taxon>
        <taxon>Basidiomycota</taxon>
        <taxon>Agaricomycotina</taxon>
        <taxon>Tremellomycetes</taxon>
        <taxon>Tremellales</taxon>
        <taxon>Cryptococcaceae</taxon>
        <taxon>Kwoniella</taxon>
    </lineage>
</organism>
<feature type="compositionally biased region" description="Low complexity" evidence="2">
    <location>
        <begin position="644"/>
        <end position="679"/>
    </location>
</feature>
<evidence type="ECO:0000313" key="3">
    <source>
        <dbReference type="EMBL" id="WWC91157.1"/>
    </source>
</evidence>